<proteinExistence type="predicted"/>
<reference evidence="1" key="1">
    <citation type="submission" date="2018-06" db="EMBL/GenBank/DDBJ databases">
        <authorList>
            <person name="Zhirakovskaya E."/>
        </authorList>
    </citation>
    <scope>NUCLEOTIDE SEQUENCE</scope>
</reference>
<dbReference type="EMBL" id="UOFO01000050">
    <property type="protein sequence ID" value="VAW84684.1"/>
    <property type="molecule type" value="Genomic_DNA"/>
</dbReference>
<name>A0A3B0ZTD7_9ZZZZ</name>
<sequence>MTKLTVCSFFFFTLIAFSLNSLACDSKVSDRAKMTIENGVTLKKASQSALLYNMNTGDCEPLELTNKQQATRREAIYTSR</sequence>
<organism evidence="1">
    <name type="scientific">hydrothermal vent metagenome</name>
    <dbReference type="NCBI Taxonomy" id="652676"/>
    <lineage>
        <taxon>unclassified sequences</taxon>
        <taxon>metagenomes</taxon>
        <taxon>ecological metagenomes</taxon>
    </lineage>
</organism>
<evidence type="ECO:0000313" key="1">
    <source>
        <dbReference type="EMBL" id="VAW84684.1"/>
    </source>
</evidence>
<dbReference type="AlphaFoldDB" id="A0A3B0ZTD7"/>
<gene>
    <name evidence="1" type="ORF">MNBD_GAMMA16-850</name>
</gene>
<protein>
    <submittedName>
        <fullName evidence="1">Uncharacterized protein</fullName>
    </submittedName>
</protein>
<accession>A0A3B0ZTD7</accession>